<comment type="subcellular location">
    <subcellularLocation>
        <location evidence="4">Nucleus</location>
    </subcellularLocation>
</comment>
<evidence type="ECO:0000313" key="16">
    <source>
        <dbReference type="Proteomes" id="UP000799436"/>
    </source>
</evidence>
<evidence type="ECO:0000256" key="6">
    <source>
        <dbReference type="ARBA" id="ARBA00022664"/>
    </source>
</evidence>
<dbReference type="Pfam" id="PF05011">
    <property type="entry name" value="DBR1"/>
    <property type="match status" value="1"/>
</dbReference>
<keyword evidence="16" id="KW-1185">Reference proteome</keyword>
<comment type="cofactor">
    <cofactor evidence="1">
        <name>Mn(2+)</name>
        <dbReference type="ChEBI" id="CHEBI:29035"/>
    </cofactor>
</comment>
<dbReference type="Proteomes" id="UP000799436">
    <property type="component" value="Unassembled WGS sequence"/>
</dbReference>
<comment type="similarity">
    <text evidence="5">Belongs to the lariat debranching enzyme family.</text>
</comment>
<evidence type="ECO:0000256" key="1">
    <source>
        <dbReference type="ARBA" id="ARBA00001936"/>
    </source>
</evidence>
<organism evidence="15 16">
    <name type="scientific">Teratosphaeria nubilosa</name>
    <dbReference type="NCBI Taxonomy" id="161662"/>
    <lineage>
        <taxon>Eukaryota</taxon>
        <taxon>Fungi</taxon>
        <taxon>Dikarya</taxon>
        <taxon>Ascomycota</taxon>
        <taxon>Pezizomycotina</taxon>
        <taxon>Dothideomycetes</taxon>
        <taxon>Dothideomycetidae</taxon>
        <taxon>Mycosphaerellales</taxon>
        <taxon>Teratosphaeriaceae</taxon>
        <taxon>Teratosphaeria</taxon>
    </lineage>
</organism>
<keyword evidence="10" id="KW-0408">Iron</keyword>
<dbReference type="Pfam" id="PF00149">
    <property type="entry name" value="Metallophos"/>
    <property type="match status" value="1"/>
</dbReference>
<evidence type="ECO:0000256" key="8">
    <source>
        <dbReference type="ARBA" id="ARBA00022801"/>
    </source>
</evidence>
<evidence type="ECO:0000256" key="10">
    <source>
        <dbReference type="ARBA" id="ARBA00023004"/>
    </source>
</evidence>
<gene>
    <name evidence="15" type="ORF">EJ03DRAFT_367659</name>
</gene>
<accession>A0A6G1L231</accession>
<dbReference type="SUPFAM" id="SSF56300">
    <property type="entry name" value="Metallo-dependent phosphatases"/>
    <property type="match status" value="1"/>
</dbReference>
<comment type="cofactor">
    <cofactor evidence="2">
        <name>Zn(2+)</name>
        <dbReference type="ChEBI" id="CHEBI:29105"/>
    </cofactor>
</comment>
<proteinExistence type="inferred from homology"/>
<evidence type="ECO:0000313" key="15">
    <source>
        <dbReference type="EMBL" id="KAF2766294.1"/>
    </source>
</evidence>
<dbReference type="GO" id="GO:0000398">
    <property type="term" value="P:mRNA splicing, via spliceosome"/>
    <property type="evidence" value="ECO:0007669"/>
    <property type="project" value="TreeGrafter"/>
</dbReference>
<evidence type="ECO:0000256" key="13">
    <source>
        <dbReference type="SAM" id="MobiDB-lite"/>
    </source>
</evidence>
<keyword evidence="9" id="KW-0862">Zinc</keyword>
<dbReference type="EMBL" id="ML995874">
    <property type="protein sequence ID" value="KAF2766294.1"/>
    <property type="molecule type" value="Genomic_DNA"/>
</dbReference>
<dbReference type="SMART" id="SM01124">
    <property type="entry name" value="DBR1"/>
    <property type="match status" value="1"/>
</dbReference>
<sequence>MSEITHAYHRVRSKGMAAKLQEEHGVRLAIEGCGHGTLHAIYASVAESCKRKGWSGVDLLIIGGDFQSVRNAYDLNCVSMPAKYREMCDFHEYYSGQRTAPYLTIFVGGNHEASNYLFELYYGGWVAPNMYYMGAANVLRLGPLRIAGMSGIWKGYHYRKPHFERLPYNESDMKSIYHTREMDVRKLLQVRSPVDIGISHDWPKGVEWKGNFKQLFRYKKHLEDDARSGQLGNVAAQYVLDRLRPKYWFSAHLHCKYAAVVKHDRIEVKQQALPTTNGHAAKPMDENEIDLNIDDNDTAAEAEPAQSVNVETVANSDEIDLELDDDIDGIAPVAPGQGLDNVTIPVPSDSPTEQPLLTAEEARAALPESFRRPEPRNQREQEPIEHPPEITNTVTHFLALDKCLPHKEFLQLISVPFEQNLEPQRTLKLQYDREWLAITRAFALSEPPVLGDPDARVPQAKSQSEYKALIQEQFDFLAQNLPDSSLTIPDNFERTAPVYDNKAWNLPQYAKVEEHPNPQTAAYCEMLQMPNAFAISEEERAARLAQGPRYDADAEKFAARRGRGGGGGFARGRGRERGGGGGRGRGGGGRGRGSRGR</sequence>
<dbReference type="OrthoDB" id="407609at2759"/>
<keyword evidence="12" id="KW-0539">Nucleus</keyword>
<protein>
    <recommendedName>
        <fullName evidence="14">Lariat debranching enzyme C-terminal domain-containing protein</fullName>
    </recommendedName>
</protein>
<feature type="region of interest" description="Disordered" evidence="13">
    <location>
        <begin position="545"/>
        <end position="597"/>
    </location>
</feature>
<dbReference type="AlphaFoldDB" id="A0A6G1L231"/>
<evidence type="ECO:0000256" key="9">
    <source>
        <dbReference type="ARBA" id="ARBA00022833"/>
    </source>
</evidence>
<dbReference type="CDD" id="cd00844">
    <property type="entry name" value="MPP_Dbr1_N"/>
    <property type="match status" value="1"/>
</dbReference>
<reference evidence="15" key="1">
    <citation type="journal article" date="2020" name="Stud. Mycol.">
        <title>101 Dothideomycetes genomes: a test case for predicting lifestyles and emergence of pathogens.</title>
        <authorList>
            <person name="Haridas S."/>
            <person name="Albert R."/>
            <person name="Binder M."/>
            <person name="Bloem J."/>
            <person name="Labutti K."/>
            <person name="Salamov A."/>
            <person name="Andreopoulos B."/>
            <person name="Baker S."/>
            <person name="Barry K."/>
            <person name="Bills G."/>
            <person name="Bluhm B."/>
            <person name="Cannon C."/>
            <person name="Castanera R."/>
            <person name="Culley D."/>
            <person name="Daum C."/>
            <person name="Ezra D."/>
            <person name="Gonzalez J."/>
            <person name="Henrissat B."/>
            <person name="Kuo A."/>
            <person name="Liang C."/>
            <person name="Lipzen A."/>
            <person name="Lutzoni F."/>
            <person name="Magnuson J."/>
            <person name="Mondo S."/>
            <person name="Nolan M."/>
            <person name="Ohm R."/>
            <person name="Pangilinan J."/>
            <person name="Park H.-J."/>
            <person name="Ramirez L."/>
            <person name="Alfaro M."/>
            <person name="Sun H."/>
            <person name="Tritt A."/>
            <person name="Yoshinaga Y."/>
            <person name="Zwiers L.-H."/>
            <person name="Turgeon B."/>
            <person name="Goodwin S."/>
            <person name="Spatafora J."/>
            <person name="Crous P."/>
            <person name="Grigoriev I."/>
        </authorList>
    </citation>
    <scope>NUCLEOTIDE SEQUENCE</scope>
    <source>
        <strain evidence="15">CBS 116005</strain>
    </source>
</reference>
<evidence type="ECO:0000256" key="5">
    <source>
        <dbReference type="ARBA" id="ARBA00006045"/>
    </source>
</evidence>
<keyword evidence="11" id="KW-0464">Manganese</keyword>
<keyword evidence="6" id="KW-0507">mRNA processing</keyword>
<dbReference type="InterPro" id="IPR007708">
    <property type="entry name" value="DBR1_C"/>
</dbReference>
<dbReference type="GO" id="GO:0046872">
    <property type="term" value="F:metal ion binding"/>
    <property type="evidence" value="ECO:0007669"/>
    <property type="project" value="UniProtKB-KW"/>
</dbReference>
<dbReference type="GO" id="GO:0008419">
    <property type="term" value="F:RNA lariat debranching enzyme activity"/>
    <property type="evidence" value="ECO:0007669"/>
    <property type="project" value="TreeGrafter"/>
</dbReference>
<evidence type="ECO:0000256" key="12">
    <source>
        <dbReference type="ARBA" id="ARBA00023242"/>
    </source>
</evidence>
<comment type="cofactor">
    <cofactor evidence="3">
        <name>Fe(2+)</name>
        <dbReference type="ChEBI" id="CHEBI:29033"/>
    </cofactor>
</comment>
<dbReference type="InterPro" id="IPR029052">
    <property type="entry name" value="Metallo-depent_PP-like"/>
</dbReference>
<feature type="compositionally biased region" description="Gly residues" evidence="13">
    <location>
        <begin position="579"/>
        <end position="591"/>
    </location>
</feature>
<dbReference type="PANTHER" id="PTHR12849:SF0">
    <property type="entry name" value="LARIAT DEBRANCHING ENZYME"/>
    <property type="match status" value="1"/>
</dbReference>
<dbReference type="InterPro" id="IPR041816">
    <property type="entry name" value="Dbr1_N"/>
</dbReference>
<dbReference type="InterPro" id="IPR004843">
    <property type="entry name" value="Calcineurin-like_PHP"/>
</dbReference>
<feature type="domain" description="Lariat debranching enzyme C-terminal" evidence="14">
    <location>
        <begin position="386"/>
        <end position="533"/>
    </location>
</feature>
<evidence type="ECO:0000256" key="7">
    <source>
        <dbReference type="ARBA" id="ARBA00022723"/>
    </source>
</evidence>
<evidence type="ECO:0000256" key="11">
    <source>
        <dbReference type="ARBA" id="ARBA00023211"/>
    </source>
</evidence>
<evidence type="ECO:0000256" key="4">
    <source>
        <dbReference type="ARBA" id="ARBA00004123"/>
    </source>
</evidence>
<dbReference type="GO" id="GO:0005634">
    <property type="term" value="C:nucleus"/>
    <property type="evidence" value="ECO:0007669"/>
    <property type="project" value="UniProtKB-SubCell"/>
</dbReference>
<evidence type="ECO:0000256" key="2">
    <source>
        <dbReference type="ARBA" id="ARBA00001947"/>
    </source>
</evidence>
<keyword evidence="7" id="KW-0479">Metal-binding</keyword>
<keyword evidence="8" id="KW-0378">Hydrolase</keyword>
<evidence type="ECO:0000259" key="14">
    <source>
        <dbReference type="SMART" id="SM01124"/>
    </source>
</evidence>
<dbReference type="PANTHER" id="PTHR12849">
    <property type="entry name" value="RNA LARIAT DEBRANCHING ENZYME"/>
    <property type="match status" value="1"/>
</dbReference>
<name>A0A6G1L231_9PEZI</name>
<evidence type="ECO:0000256" key="3">
    <source>
        <dbReference type="ARBA" id="ARBA00001954"/>
    </source>
</evidence>